<dbReference type="SUPFAM" id="SSF52540">
    <property type="entry name" value="P-loop containing nucleoside triphosphate hydrolases"/>
    <property type="match status" value="1"/>
</dbReference>
<dbReference type="Gene3D" id="3.40.50.300">
    <property type="entry name" value="P-loop containing nucleotide triphosphate hydrolases"/>
    <property type="match status" value="1"/>
</dbReference>
<keyword evidence="2" id="KW-1185">Reference proteome</keyword>
<reference evidence="1" key="2">
    <citation type="journal article" date="2020" name="Microorganisms">
        <title>Osmotic Adaptation and Compatible Solute Biosynthesis of Phototrophic Bacteria as Revealed from Genome Analyses.</title>
        <authorList>
            <person name="Imhoff J.F."/>
            <person name="Rahn T."/>
            <person name="Kunzel S."/>
            <person name="Keller A."/>
            <person name="Neulinger S.C."/>
        </authorList>
    </citation>
    <scope>NUCLEOTIDE SEQUENCE</scope>
    <source>
        <strain evidence="1">DSM 11080</strain>
    </source>
</reference>
<evidence type="ECO:0000313" key="1">
    <source>
        <dbReference type="EMBL" id="MBK1704371.1"/>
    </source>
</evidence>
<evidence type="ECO:0000313" key="2">
    <source>
        <dbReference type="Proteomes" id="UP001296776"/>
    </source>
</evidence>
<reference evidence="1" key="1">
    <citation type="submission" date="2017-08" db="EMBL/GenBank/DDBJ databases">
        <authorList>
            <person name="Imhoff J.F."/>
            <person name="Rahn T."/>
            <person name="Kuenzel S."/>
            <person name="Neulinger S.C."/>
        </authorList>
    </citation>
    <scope>NUCLEOTIDE SEQUENCE</scope>
    <source>
        <strain evidence="1">DSM 11080</strain>
    </source>
</reference>
<proteinExistence type="predicted"/>
<sequence length="274" mass="30083">MSKATAALRKRFPFDRLQIGEEPTPARDPGLRLWFALSDDDPGATLVIVDEASMLGDHEDQQDQLRFGSGRLLADLIAYSRVQQRLPAARATGAKLLFVGDPSQLPPVGENQSPALSADYLSEHDQLDCRSFGLIEVLRQAAGSAILARARELRDALQQRALNRFALPPEGAAIRDEQPVPLRFCKAKVGLRQADGTLTAIDCLLLETLLDSPERPLSALQQLADSEWYRRFADAADLPPEPDVRHGRADPNQTCSDGVGCQSRIIIISGRRRS</sequence>
<accession>A0AAJ0U363</accession>
<comment type="caution">
    <text evidence="1">The sequence shown here is derived from an EMBL/GenBank/DDBJ whole genome shotgun (WGS) entry which is preliminary data.</text>
</comment>
<dbReference type="Proteomes" id="UP001296776">
    <property type="component" value="Unassembled WGS sequence"/>
</dbReference>
<gene>
    <name evidence="1" type="ORF">CKO40_07415</name>
</gene>
<dbReference type="RefSeq" id="WP_200345560.1">
    <property type="nucleotide sequence ID" value="NZ_NRSJ01000009.1"/>
</dbReference>
<protein>
    <submittedName>
        <fullName evidence="1">Uncharacterized protein</fullName>
    </submittedName>
</protein>
<name>A0AAJ0U363_9GAMM</name>
<organism evidence="1 2">
    <name type="scientific">Halochromatium glycolicum</name>
    <dbReference type="NCBI Taxonomy" id="85075"/>
    <lineage>
        <taxon>Bacteria</taxon>
        <taxon>Pseudomonadati</taxon>
        <taxon>Pseudomonadota</taxon>
        <taxon>Gammaproteobacteria</taxon>
        <taxon>Chromatiales</taxon>
        <taxon>Chromatiaceae</taxon>
        <taxon>Halochromatium</taxon>
    </lineage>
</organism>
<dbReference type="InterPro" id="IPR027417">
    <property type="entry name" value="P-loop_NTPase"/>
</dbReference>
<dbReference type="EMBL" id="NRSJ01000009">
    <property type="protein sequence ID" value="MBK1704371.1"/>
    <property type="molecule type" value="Genomic_DNA"/>
</dbReference>
<dbReference type="AlphaFoldDB" id="A0AAJ0U363"/>